<comment type="caution">
    <text evidence="1">The sequence shown here is derived from an EMBL/GenBank/DDBJ whole genome shotgun (WGS) entry which is preliminary data.</text>
</comment>
<dbReference type="AlphaFoldDB" id="A0A1Y1ZT28"/>
<name>A0A1Y1ZT28_9PLEO</name>
<evidence type="ECO:0000313" key="2">
    <source>
        <dbReference type="Proteomes" id="UP000193144"/>
    </source>
</evidence>
<dbReference type="Proteomes" id="UP000193144">
    <property type="component" value="Unassembled WGS sequence"/>
</dbReference>
<accession>A0A1Y1ZT28</accession>
<proteinExistence type="predicted"/>
<organism evidence="1 2">
    <name type="scientific">Clohesyomyces aquaticus</name>
    <dbReference type="NCBI Taxonomy" id="1231657"/>
    <lineage>
        <taxon>Eukaryota</taxon>
        <taxon>Fungi</taxon>
        <taxon>Dikarya</taxon>
        <taxon>Ascomycota</taxon>
        <taxon>Pezizomycotina</taxon>
        <taxon>Dothideomycetes</taxon>
        <taxon>Pleosporomycetidae</taxon>
        <taxon>Pleosporales</taxon>
        <taxon>Lindgomycetaceae</taxon>
        <taxon>Clohesyomyces</taxon>
    </lineage>
</organism>
<dbReference type="EMBL" id="MCFA01000042">
    <property type="protein sequence ID" value="ORY13384.1"/>
    <property type="molecule type" value="Genomic_DNA"/>
</dbReference>
<evidence type="ECO:0000313" key="1">
    <source>
        <dbReference type="EMBL" id="ORY13384.1"/>
    </source>
</evidence>
<reference evidence="1 2" key="1">
    <citation type="submission" date="2016-07" db="EMBL/GenBank/DDBJ databases">
        <title>Pervasive Adenine N6-methylation of Active Genes in Fungi.</title>
        <authorList>
            <consortium name="DOE Joint Genome Institute"/>
            <person name="Mondo S.J."/>
            <person name="Dannebaum R.O."/>
            <person name="Kuo R.C."/>
            <person name="Labutti K."/>
            <person name="Haridas S."/>
            <person name="Kuo A."/>
            <person name="Salamov A."/>
            <person name="Ahrendt S.R."/>
            <person name="Lipzen A."/>
            <person name="Sullivan W."/>
            <person name="Andreopoulos W.B."/>
            <person name="Clum A."/>
            <person name="Lindquist E."/>
            <person name="Daum C."/>
            <person name="Ramamoorthy G.K."/>
            <person name="Gryganskyi A."/>
            <person name="Culley D."/>
            <person name="Magnuson J.K."/>
            <person name="James T.Y."/>
            <person name="O'Malley M.A."/>
            <person name="Stajich J.E."/>
            <person name="Spatafora J.W."/>
            <person name="Visel A."/>
            <person name="Grigoriev I.V."/>
        </authorList>
    </citation>
    <scope>NUCLEOTIDE SEQUENCE [LARGE SCALE GENOMIC DNA]</scope>
    <source>
        <strain evidence="1 2">CBS 115471</strain>
    </source>
</reference>
<keyword evidence="2" id="KW-1185">Reference proteome</keyword>
<gene>
    <name evidence="1" type="ORF">BCR34DRAFT_562128</name>
</gene>
<sequence>MYSPVARNLSPVRWAIEEHNLYIEAALDDAWQILFMSILDKRRAMHPQIGMAGKYGVKFVSFLSFTEPRLDGPRFDVSIVPTALIVVCKRVQKFNKCELAVDERPGLFVHLLARPEKTYSWDRLRHELHRSSGHGDSLYDRLDVHRAFP</sequence>
<protein>
    <submittedName>
        <fullName evidence="1">Uncharacterized protein</fullName>
    </submittedName>
</protein>